<organism evidence="1 3">
    <name type="scientific">Henosepilachna vigintioctopunctata</name>
    <dbReference type="NCBI Taxonomy" id="420089"/>
    <lineage>
        <taxon>Eukaryota</taxon>
        <taxon>Metazoa</taxon>
        <taxon>Ecdysozoa</taxon>
        <taxon>Arthropoda</taxon>
        <taxon>Hexapoda</taxon>
        <taxon>Insecta</taxon>
        <taxon>Pterygota</taxon>
        <taxon>Neoptera</taxon>
        <taxon>Endopterygota</taxon>
        <taxon>Coleoptera</taxon>
        <taxon>Polyphaga</taxon>
        <taxon>Cucujiformia</taxon>
        <taxon>Coccinelloidea</taxon>
        <taxon>Coccinellidae</taxon>
        <taxon>Epilachninae</taxon>
        <taxon>Epilachnini</taxon>
        <taxon>Henosepilachna</taxon>
    </lineage>
</organism>
<evidence type="ECO:0000313" key="2">
    <source>
        <dbReference type="EMBL" id="KAK9877583.1"/>
    </source>
</evidence>
<name>A0AAW1TPW5_9CUCU</name>
<reference evidence="1 3" key="1">
    <citation type="submission" date="2023-03" db="EMBL/GenBank/DDBJ databases">
        <title>Genome insight into feeding habits of ladybird beetles.</title>
        <authorList>
            <person name="Li H.-S."/>
            <person name="Huang Y.-H."/>
            <person name="Pang H."/>
        </authorList>
    </citation>
    <scope>NUCLEOTIDE SEQUENCE [LARGE SCALE GENOMIC DNA]</scope>
    <source>
        <strain evidence="1">SYSU_2023b</strain>
        <tissue evidence="1">Whole body</tissue>
    </source>
</reference>
<keyword evidence="3" id="KW-1185">Reference proteome</keyword>
<dbReference type="EMBL" id="JARQZJ010000043">
    <property type="protein sequence ID" value="KAK9877583.1"/>
    <property type="molecule type" value="Genomic_DNA"/>
</dbReference>
<comment type="caution">
    <text evidence="1">The sequence shown here is derived from an EMBL/GenBank/DDBJ whole genome shotgun (WGS) entry which is preliminary data.</text>
</comment>
<sequence>MNKMKRAKVYRNTAIGEIQLLCNLAREVDADGRNVNVFRARFSDIERIRDEFDKQHMIIIDSLLQDEDADLRLEETIREGFLADYYEIKSIHETLNSDGSINAPN</sequence>
<protein>
    <submittedName>
        <fullName evidence="1">Uncharacterized protein</fullName>
    </submittedName>
</protein>
<gene>
    <name evidence="2" type="ORF">WA026_019252</name>
    <name evidence="1" type="ORF">WA026_022979</name>
</gene>
<dbReference type="EMBL" id="JARQZJ010000021">
    <property type="protein sequence ID" value="KAK9873566.1"/>
    <property type="molecule type" value="Genomic_DNA"/>
</dbReference>
<evidence type="ECO:0000313" key="3">
    <source>
        <dbReference type="Proteomes" id="UP001431783"/>
    </source>
</evidence>
<evidence type="ECO:0000313" key="1">
    <source>
        <dbReference type="EMBL" id="KAK9873566.1"/>
    </source>
</evidence>
<dbReference type="AlphaFoldDB" id="A0AAW1TPW5"/>
<dbReference type="Proteomes" id="UP001431783">
    <property type="component" value="Unassembled WGS sequence"/>
</dbReference>
<proteinExistence type="predicted"/>
<accession>A0AAW1TPW5</accession>